<dbReference type="PANTHER" id="PTHR42997:SF1">
    <property type="entry name" value="AP-4-A PHOSPHORYLASE"/>
    <property type="match status" value="1"/>
</dbReference>
<dbReference type="InterPro" id="IPR052908">
    <property type="entry name" value="AP-4-A_phosphorylase"/>
</dbReference>
<dbReference type="STRING" id="1104324.P186_0019"/>
<dbReference type="Proteomes" id="UP000005867">
    <property type="component" value="Chromosome"/>
</dbReference>
<dbReference type="AlphaFoldDB" id="G7VD99"/>
<proteinExistence type="predicted"/>
<accession>G7VD99</accession>
<evidence type="ECO:0000313" key="2">
    <source>
        <dbReference type="Proteomes" id="UP000005867"/>
    </source>
</evidence>
<dbReference type="BioCyc" id="PSP1104324:GJSN-19-MONOMER"/>
<evidence type="ECO:0008006" key="3">
    <source>
        <dbReference type="Google" id="ProtNLM"/>
    </source>
</evidence>
<keyword evidence="2" id="KW-1185">Reference proteome</keyword>
<evidence type="ECO:0000313" key="1">
    <source>
        <dbReference type="EMBL" id="AET31489.1"/>
    </source>
</evidence>
<dbReference type="InterPro" id="IPR036265">
    <property type="entry name" value="HIT-like_sf"/>
</dbReference>
<protein>
    <recommendedName>
        <fullName evidence="3">HIT domain-containing protein</fullName>
    </recommendedName>
</protein>
<sequence length="109" mass="12238">MVADVVVEAAERPFNGGHVVIKLKNPVLELGERELATLKNVIDNVVRYMKAEFSPEGFNIYIKDREVHIIPRWCGDVNVAFFGGIKVIPLAPSDVYERVIEKCCHESNA</sequence>
<dbReference type="PANTHER" id="PTHR42997">
    <property type="entry name" value="HIT FAMILY HYDROLASE"/>
    <property type="match status" value="1"/>
</dbReference>
<dbReference type="GeneID" id="11595825"/>
<dbReference type="SUPFAM" id="SSF54197">
    <property type="entry name" value="HIT-like"/>
    <property type="match status" value="1"/>
</dbReference>
<name>G7VD99_9CREN</name>
<organism evidence="1 2">
    <name type="scientific">Pyrobaculum ferrireducens</name>
    <dbReference type="NCBI Taxonomy" id="1104324"/>
    <lineage>
        <taxon>Archaea</taxon>
        <taxon>Thermoproteota</taxon>
        <taxon>Thermoprotei</taxon>
        <taxon>Thermoproteales</taxon>
        <taxon>Thermoproteaceae</taxon>
        <taxon>Pyrobaculum</taxon>
    </lineage>
</organism>
<dbReference type="HOGENOM" id="CLU_177476_0_0_2"/>
<dbReference type="EMBL" id="CP003098">
    <property type="protein sequence ID" value="AET31489.1"/>
    <property type="molecule type" value="Genomic_DNA"/>
</dbReference>
<dbReference type="KEGG" id="pyr:P186_0019"/>
<dbReference type="OrthoDB" id="26806at2157"/>
<dbReference type="eggNOG" id="arCOG00419">
    <property type="taxonomic scope" value="Archaea"/>
</dbReference>
<dbReference type="RefSeq" id="WP_014287320.1">
    <property type="nucleotide sequence ID" value="NC_016645.1"/>
</dbReference>
<reference evidence="1 2" key="1">
    <citation type="journal article" date="2012" name="J. Bacteriol.">
        <title>Complete genome sequence of strain 1860, a crenarchaeon of the genus pyrobaculum able to grow with various electron acceptors.</title>
        <authorList>
            <person name="Mardanov A.V."/>
            <person name="Gumerov V.M."/>
            <person name="Slobodkina G.B."/>
            <person name="Beletsky A.V."/>
            <person name="Bonch-Osmolovskaya E.A."/>
            <person name="Ravin N.V."/>
            <person name="Skryabin K.G."/>
        </authorList>
    </citation>
    <scope>NUCLEOTIDE SEQUENCE [LARGE SCALE GENOMIC DNA]</scope>
    <source>
        <strain evidence="1 2">1860</strain>
    </source>
</reference>
<dbReference type="Gene3D" id="3.30.428.10">
    <property type="entry name" value="HIT-like"/>
    <property type="match status" value="1"/>
</dbReference>
<gene>
    <name evidence="1" type="ORF">P186_0019</name>
</gene>